<evidence type="ECO:0000256" key="2">
    <source>
        <dbReference type="SAM" id="SignalP"/>
    </source>
</evidence>
<accession>A0A0W0G172</accession>
<protein>
    <recommendedName>
        <fullName evidence="5">Secreted protein</fullName>
    </recommendedName>
</protein>
<keyword evidence="2" id="KW-0732">Signal</keyword>
<evidence type="ECO:0000313" key="3">
    <source>
        <dbReference type="EMBL" id="KTB42318.1"/>
    </source>
</evidence>
<evidence type="ECO:0000256" key="1">
    <source>
        <dbReference type="SAM" id="MobiDB-lite"/>
    </source>
</evidence>
<sequence>MNITQLTSVVAKSKAFFAFALALVSVVQIVDGKDPNPPPAKGPNPPPPAKDQPAKNPNGVITNKQSCTDVKCVVTPDYHVTGPDHQYRKRWWYDQQEHMWRQTEGADCYIKPDGYIHIGCDAAYLWIEYDDGKIFKVDSFNPEHCCLPDYYYDKIKKVSSRPWGNKKQG</sequence>
<gene>
    <name evidence="3" type="ORF">WG66_5107</name>
</gene>
<reference evidence="3 4" key="1">
    <citation type="submission" date="2015-12" db="EMBL/GenBank/DDBJ databases">
        <title>Draft genome sequence of Moniliophthora roreri, the causal agent of frosty pod rot of cacao.</title>
        <authorList>
            <person name="Aime M.C."/>
            <person name="Diaz-Valderrama J.R."/>
            <person name="Kijpornyongpan T."/>
            <person name="Phillips-Mora W."/>
        </authorList>
    </citation>
    <scope>NUCLEOTIDE SEQUENCE [LARGE SCALE GENOMIC DNA]</scope>
    <source>
        <strain evidence="3 4">MCA 2952</strain>
    </source>
</reference>
<proteinExistence type="predicted"/>
<name>A0A0W0G172_MONRR</name>
<feature type="chain" id="PRO_5006902288" description="Secreted protein" evidence="2">
    <location>
        <begin position="33"/>
        <end position="169"/>
    </location>
</feature>
<feature type="region of interest" description="Disordered" evidence="1">
    <location>
        <begin position="34"/>
        <end position="62"/>
    </location>
</feature>
<dbReference type="EMBL" id="LATX01001349">
    <property type="protein sequence ID" value="KTB42318.1"/>
    <property type="molecule type" value="Genomic_DNA"/>
</dbReference>
<dbReference type="AlphaFoldDB" id="A0A0W0G172"/>
<dbReference type="Proteomes" id="UP000054988">
    <property type="component" value="Unassembled WGS sequence"/>
</dbReference>
<organism evidence="3 4">
    <name type="scientific">Moniliophthora roreri</name>
    <name type="common">Frosty pod rot fungus</name>
    <name type="synonym">Monilia roreri</name>
    <dbReference type="NCBI Taxonomy" id="221103"/>
    <lineage>
        <taxon>Eukaryota</taxon>
        <taxon>Fungi</taxon>
        <taxon>Dikarya</taxon>
        <taxon>Basidiomycota</taxon>
        <taxon>Agaricomycotina</taxon>
        <taxon>Agaricomycetes</taxon>
        <taxon>Agaricomycetidae</taxon>
        <taxon>Agaricales</taxon>
        <taxon>Marasmiineae</taxon>
        <taxon>Marasmiaceae</taxon>
        <taxon>Moniliophthora</taxon>
    </lineage>
</organism>
<feature type="signal peptide" evidence="2">
    <location>
        <begin position="1"/>
        <end position="32"/>
    </location>
</feature>
<evidence type="ECO:0000313" key="4">
    <source>
        <dbReference type="Proteomes" id="UP000054988"/>
    </source>
</evidence>
<feature type="compositionally biased region" description="Pro residues" evidence="1">
    <location>
        <begin position="35"/>
        <end position="50"/>
    </location>
</feature>
<evidence type="ECO:0008006" key="5">
    <source>
        <dbReference type="Google" id="ProtNLM"/>
    </source>
</evidence>
<comment type="caution">
    <text evidence="3">The sequence shown here is derived from an EMBL/GenBank/DDBJ whole genome shotgun (WGS) entry which is preliminary data.</text>
</comment>